<comment type="caution">
    <text evidence="1">The sequence shown here is derived from an EMBL/GenBank/DDBJ whole genome shotgun (WGS) entry which is preliminary data.</text>
</comment>
<protein>
    <submittedName>
        <fullName evidence="1">Uncharacterized protein</fullName>
    </submittedName>
</protein>
<dbReference type="EMBL" id="CACTIH010009592">
    <property type="protein sequence ID" value="CAA3032460.1"/>
    <property type="molecule type" value="Genomic_DNA"/>
</dbReference>
<keyword evidence="2" id="KW-1185">Reference proteome</keyword>
<sequence>RVADAEIENKKLRVEASTADELIETSRVKHPEFKSKIALLTYKDQDMRKEVHLCKFEVNAMT</sequence>
<feature type="non-terminal residue" evidence="1">
    <location>
        <position position="1"/>
    </location>
</feature>
<dbReference type="Proteomes" id="UP000594638">
    <property type="component" value="Unassembled WGS sequence"/>
</dbReference>
<dbReference type="Gramene" id="OE9A093598T1">
    <property type="protein sequence ID" value="OE9A093598C1"/>
    <property type="gene ID" value="OE9A093598"/>
</dbReference>
<proteinExistence type="predicted"/>
<name>A0A8S0VKX5_OLEEU</name>
<evidence type="ECO:0000313" key="2">
    <source>
        <dbReference type="Proteomes" id="UP000594638"/>
    </source>
</evidence>
<reference evidence="1 2" key="1">
    <citation type="submission" date="2019-12" db="EMBL/GenBank/DDBJ databases">
        <authorList>
            <person name="Alioto T."/>
            <person name="Alioto T."/>
            <person name="Gomez Garrido J."/>
        </authorList>
    </citation>
    <scope>NUCLEOTIDE SEQUENCE [LARGE SCALE GENOMIC DNA]</scope>
</reference>
<evidence type="ECO:0000313" key="1">
    <source>
        <dbReference type="EMBL" id="CAA3032460.1"/>
    </source>
</evidence>
<accession>A0A8S0VKX5</accession>
<feature type="non-terminal residue" evidence="1">
    <location>
        <position position="62"/>
    </location>
</feature>
<organism evidence="1 2">
    <name type="scientific">Olea europaea subsp. europaea</name>
    <dbReference type="NCBI Taxonomy" id="158383"/>
    <lineage>
        <taxon>Eukaryota</taxon>
        <taxon>Viridiplantae</taxon>
        <taxon>Streptophyta</taxon>
        <taxon>Embryophyta</taxon>
        <taxon>Tracheophyta</taxon>
        <taxon>Spermatophyta</taxon>
        <taxon>Magnoliopsida</taxon>
        <taxon>eudicotyledons</taxon>
        <taxon>Gunneridae</taxon>
        <taxon>Pentapetalae</taxon>
        <taxon>asterids</taxon>
        <taxon>lamiids</taxon>
        <taxon>Lamiales</taxon>
        <taxon>Oleaceae</taxon>
        <taxon>Oleeae</taxon>
        <taxon>Olea</taxon>
    </lineage>
</organism>
<gene>
    <name evidence="1" type="ORF">OLEA9_A093598</name>
</gene>
<dbReference type="AlphaFoldDB" id="A0A8S0VKX5"/>